<dbReference type="EMBL" id="JABBNI010000014">
    <property type="protein sequence ID" value="NMM62775.1"/>
    <property type="molecule type" value="Genomic_DNA"/>
</dbReference>
<proteinExistence type="predicted"/>
<evidence type="ECO:0008006" key="4">
    <source>
        <dbReference type="Google" id="ProtNLM"/>
    </source>
</evidence>
<name>A0A7Y0HN31_9CLOT</name>
<comment type="caution">
    <text evidence="2">The sequence shown here is derived from an EMBL/GenBank/DDBJ whole genome shotgun (WGS) entry which is preliminary data.</text>
</comment>
<feature type="transmembrane region" description="Helical" evidence="1">
    <location>
        <begin position="414"/>
        <end position="432"/>
    </location>
</feature>
<reference evidence="2 3" key="2">
    <citation type="submission" date="2020-06" db="EMBL/GenBank/DDBJ databases">
        <title>Complete Genome Sequence of Clostridium muelleri sp. nov. P21T, an Acid-Alcohol Producing Acetogen Isolated from Old Hay.</title>
        <authorList>
            <person name="Duncan K.E."/>
            <person name="Tanner R.S."/>
        </authorList>
    </citation>
    <scope>NUCLEOTIDE SEQUENCE [LARGE SCALE GENOMIC DNA]</scope>
    <source>
        <strain evidence="2 3">P21</strain>
    </source>
</reference>
<keyword evidence="1" id="KW-1133">Transmembrane helix</keyword>
<keyword evidence="1" id="KW-0812">Transmembrane</keyword>
<accession>A0A7Y0HN31</accession>
<keyword evidence="1" id="KW-0472">Membrane</keyword>
<reference evidence="2 3" key="1">
    <citation type="submission" date="2020-04" db="EMBL/GenBank/DDBJ databases">
        <authorList>
            <person name="Doyle D.A."/>
        </authorList>
    </citation>
    <scope>NUCLEOTIDE SEQUENCE [LARGE SCALE GENOMIC DNA]</scope>
    <source>
        <strain evidence="2 3">P21</strain>
    </source>
</reference>
<evidence type="ECO:0000256" key="1">
    <source>
        <dbReference type="SAM" id="Phobius"/>
    </source>
</evidence>
<evidence type="ECO:0000313" key="2">
    <source>
        <dbReference type="EMBL" id="NMM62775.1"/>
    </source>
</evidence>
<dbReference type="Gene3D" id="2.120.10.30">
    <property type="entry name" value="TolB, C-terminal domain"/>
    <property type="match status" value="1"/>
</dbReference>
<dbReference type="SUPFAM" id="SSF50952">
    <property type="entry name" value="Soluble quinoprotein glucose dehydrogenase"/>
    <property type="match status" value="1"/>
</dbReference>
<organism evidence="2 3">
    <name type="scientific">Clostridium muellerianum</name>
    <dbReference type="NCBI Taxonomy" id="2716538"/>
    <lineage>
        <taxon>Bacteria</taxon>
        <taxon>Bacillati</taxon>
        <taxon>Bacillota</taxon>
        <taxon>Clostridia</taxon>
        <taxon>Eubacteriales</taxon>
        <taxon>Clostridiaceae</taxon>
        <taxon>Clostridium</taxon>
    </lineage>
</organism>
<evidence type="ECO:0000313" key="3">
    <source>
        <dbReference type="Proteomes" id="UP000537131"/>
    </source>
</evidence>
<keyword evidence="3" id="KW-1185">Reference proteome</keyword>
<gene>
    <name evidence="2" type="ORF">HBE96_08705</name>
</gene>
<protein>
    <recommendedName>
        <fullName evidence="4">Glucose / Sorbosone dehydrogenase</fullName>
    </recommendedName>
</protein>
<dbReference type="InterPro" id="IPR011042">
    <property type="entry name" value="6-blade_b-propeller_TolB-like"/>
</dbReference>
<dbReference type="Proteomes" id="UP000537131">
    <property type="component" value="Unassembled WGS sequence"/>
</dbReference>
<dbReference type="InterPro" id="IPR011041">
    <property type="entry name" value="Quinoprot_gluc/sorb_DH_b-prop"/>
</dbReference>
<dbReference type="AlphaFoldDB" id="A0A7Y0HN31"/>
<sequence length="435" mass="49927">MVKNLFKILLLFFCMILIIFVLKKYYYKDYDFKNLNMNIKELKYSIEYKGLKSAVDFTLDEQGNYYIAYKDKVQIIKDSGKSYYLFKSNDLNINSIEYFNNKLYFSSDTKIYCYDINNNKIFDIVRDIPNYGDYKNSIIRIKGNYIYITVGAATNSGVIGEDNKWVKENPYAHDISPKDITLKGLNFGEFKTGAYQSYKTKSLEGQIIPQHFPGNSSVLIYNLNTGNIETMAWGIRNITGMDFTSDGKLIAAVGGMENRGLRPIKGDTDYIYEIKKKNWYGWPDYSGGDPVTSPKFKGKSSSTIQFVLENHPTTNPPAPIYQHKTVSSIKSLAVDNNEVLGIKNAMYFYDIINKELCRFNGTGSIKDNIKFNKGDVCSLKFNKKGLLILDQKEGYLYSIEKGNVTNNFKAERKIYIYLLIVAVMSIIILLKFQKD</sequence>